<protein>
    <recommendedName>
        <fullName evidence="11">Sec-independent protein translocase protein TatB</fullName>
    </recommendedName>
</protein>
<name>A0A0A8B2T0_9ACTN</name>
<evidence type="ECO:0000256" key="3">
    <source>
        <dbReference type="ARBA" id="ARBA00022692"/>
    </source>
</evidence>
<keyword evidence="10" id="KW-1185">Reference proteome</keyword>
<feature type="compositionally biased region" description="Basic and acidic residues" evidence="8">
    <location>
        <begin position="124"/>
        <end position="147"/>
    </location>
</feature>
<evidence type="ECO:0000313" key="10">
    <source>
        <dbReference type="Proteomes" id="UP000031121"/>
    </source>
</evidence>
<dbReference type="RefSeq" id="WP_039688374.1">
    <property type="nucleotide sequence ID" value="NZ_CP009302.1"/>
</dbReference>
<feature type="region of interest" description="Disordered" evidence="8">
    <location>
        <begin position="83"/>
        <end position="172"/>
    </location>
</feature>
<evidence type="ECO:0000256" key="6">
    <source>
        <dbReference type="ARBA" id="ARBA00023010"/>
    </source>
</evidence>
<dbReference type="InterPro" id="IPR003369">
    <property type="entry name" value="TatA/B/E"/>
</dbReference>
<dbReference type="PANTHER" id="PTHR33162">
    <property type="entry name" value="SEC-INDEPENDENT PROTEIN TRANSLOCASE PROTEIN TATA, CHLOROPLASTIC"/>
    <property type="match status" value="1"/>
</dbReference>
<sequence>MFGIGGFELFLILLFGFLIFGPDKLPAMAKTLGRWIAKFRSAQQEMSEVIKNDVFDPNSDEPFKDPTEAVNKVVSKVSGVTKAAVDSKKAASEPAPASGASASAGASSAASDDKKPAVAPRQESFTERKARYERERAAKKAAEEATAKEASAAAPASDAAAASADNKTEGGE</sequence>
<dbReference type="Gene3D" id="1.20.5.3310">
    <property type="match status" value="1"/>
</dbReference>
<dbReference type="GO" id="GO:0015031">
    <property type="term" value="P:protein transport"/>
    <property type="evidence" value="ECO:0007669"/>
    <property type="project" value="UniProtKB-KW"/>
</dbReference>
<reference evidence="10" key="1">
    <citation type="submission" date="2014-08" db="EMBL/GenBank/DDBJ databases">
        <title>Coriobacteriaceae sp. complete genome.</title>
        <authorList>
            <person name="Looft T."/>
            <person name="Bayles D.O."/>
            <person name="Stanton T.B."/>
        </authorList>
    </citation>
    <scope>NUCLEOTIDE SEQUENCE [LARGE SCALE GENOMIC DNA]</scope>
    <source>
        <strain evidence="10">68-1-3</strain>
    </source>
</reference>
<evidence type="ECO:0000256" key="5">
    <source>
        <dbReference type="ARBA" id="ARBA00022989"/>
    </source>
</evidence>
<proteinExistence type="predicted"/>
<dbReference type="KEGG" id="cbac:JI75_02170"/>
<keyword evidence="6" id="KW-0811">Translocation</keyword>
<feature type="compositionally biased region" description="Low complexity" evidence="8">
    <location>
        <begin position="92"/>
        <end position="110"/>
    </location>
</feature>
<evidence type="ECO:0008006" key="11">
    <source>
        <dbReference type="Google" id="ProtNLM"/>
    </source>
</evidence>
<organism evidence="9 10">
    <name type="scientific">Berryella intestinalis</name>
    <dbReference type="NCBI Taxonomy" id="1531429"/>
    <lineage>
        <taxon>Bacteria</taxon>
        <taxon>Bacillati</taxon>
        <taxon>Actinomycetota</taxon>
        <taxon>Coriobacteriia</taxon>
        <taxon>Eggerthellales</taxon>
        <taxon>Eggerthellaceae</taxon>
        <taxon>Berryella</taxon>
    </lineage>
</organism>
<dbReference type="Proteomes" id="UP000031121">
    <property type="component" value="Chromosome"/>
</dbReference>
<keyword evidence="5" id="KW-1133">Transmembrane helix</keyword>
<dbReference type="OrthoDB" id="3267321at2"/>
<keyword evidence="2" id="KW-0813">Transport</keyword>
<keyword evidence="4" id="KW-0653">Protein transport</keyword>
<dbReference type="EMBL" id="CP009302">
    <property type="protein sequence ID" value="AJC11664.1"/>
    <property type="molecule type" value="Genomic_DNA"/>
</dbReference>
<evidence type="ECO:0000256" key="8">
    <source>
        <dbReference type="SAM" id="MobiDB-lite"/>
    </source>
</evidence>
<keyword evidence="7" id="KW-0472">Membrane</keyword>
<evidence type="ECO:0000256" key="7">
    <source>
        <dbReference type="ARBA" id="ARBA00023136"/>
    </source>
</evidence>
<dbReference type="PANTHER" id="PTHR33162:SF1">
    <property type="entry name" value="SEC-INDEPENDENT PROTEIN TRANSLOCASE PROTEIN TATA, CHLOROPLASTIC"/>
    <property type="match status" value="1"/>
</dbReference>
<dbReference type="AlphaFoldDB" id="A0A0A8B2T0"/>
<evidence type="ECO:0000313" key="9">
    <source>
        <dbReference type="EMBL" id="AJC11664.1"/>
    </source>
</evidence>
<evidence type="ECO:0000256" key="1">
    <source>
        <dbReference type="ARBA" id="ARBA00004167"/>
    </source>
</evidence>
<dbReference type="STRING" id="1531429.JI75_02170"/>
<gene>
    <name evidence="9" type="ORF">JI75_02170</name>
</gene>
<dbReference type="PRINTS" id="PR01506">
    <property type="entry name" value="TATBPROTEIN"/>
</dbReference>
<dbReference type="GO" id="GO:0016020">
    <property type="term" value="C:membrane"/>
    <property type="evidence" value="ECO:0007669"/>
    <property type="project" value="UniProtKB-SubCell"/>
</dbReference>
<keyword evidence="3" id="KW-0812">Transmembrane</keyword>
<reference evidence="9 10" key="2">
    <citation type="journal article" date="2015" name="Genome Announc.">
        <title>Complete Genome Sequence of Coriobacteriaceae Strain 68-1-3, a Novel Mucus-Degrading Isolate from the Swine Intestinal Tract.</title>
        <authorList>
            <person name="Looft T."/>
            <person name="Bayles D.O."/>
            <person name="Alt D.P."/>
            <person name="Stanton T.B."/>
        </authorList>
    </citation>
    <scope>NUCLEOTIDE SEQUENCE [LARGE SCALE GENOMIC DNA]</scope>
    <source>
        <strain evidence="9 10">68-1-3</strain>
    </source>
</reference>
<evidence type="ECO:0000256" key="4">
    <source>
        <dbReference type="ARBA" id="ARBA00022927"/>
    </source>
</evidence>
<dbReference type="Pfam" id="PF02416">
    <property type="entry name" value="TatA_B_E"/>
    <property type="match status" value="1"/>
</dbReference>
<accession>A0A0A8B2T0</accession>
<feature type="compositionally biased region" description="Low complexity" evidence="8">
    <location>
        <begin position="148"/>
        <end position="164"/>
    </location>
</feature>
<evidence type="ECO:0000256" key="2">
    <source>
        <dbReference type="ARBA" id="ARBA00022448"/>
    </source>
</evidence>
<comment type="subcellular location">
    <subcellularLocation>
        <location evidence="1">Membrane</location>
        <topology evidence="1">Single-pass membrane protein</topology>
    </subcellularLocation>
</comment>
<dbReference type="HOGENOM" id="CLU_103279_0_0_11"/>